<sequence length="570" mass="65021">MIYFYQWLLMTSFPNLVHTECSLSDYQHPRTGPLWHLRIFPSLVYAYGMPVDFIGGVTSTVQIIESICSEEDQTSFRCMHEAIPQYCHFDLSQMQDLKVSLSSENMSCPFQILSNITGAPFMVPDERQLLMIEPAPLMKPPQAKYDLLLNRIAEYFGMCSQCKMIQSVGGVYVCNFAYYMDLFRHKQLEEGEISWDISEKSVLNLYVHRFCLDVWPKLVEMRFSEEHNLYHPICPNPCSIRLGRCTRTAHTLTPVHGPTMLASVSESNCIRVGKGIYEDDYACLCESGYRWNPVTKSCYPPDVCAQNLERVKKLNLSESHLLCSPKGTIKCLSDSVPTANGTLTEELYILSSRLNTRHRCVCRNAFMGVRCDRHRDACVESGVTGGVPGEQACRTYLGNKCTSHNGTNFYFCKCTENWMHDTAWPFPNCYKRRAICDRIICRNRGTCFGSEDQKTFICMCEYGWHGRLCELRDVRQWLPWGTWTLCSAPLCGGVGWFSRTRKCRVPLNRSEGPGMCDGTSIEFRPCKSGCPKPAQSYIPMIKLVLYFGCSLFALQVAVAIVFTILKMEYS</sequence>
<feature type="chain" id="PRO_5034272435" evidence="3">
    <location>
        <begin position="20"/>
        <end position="570"/>
    </location>
</feature>
<dbReference type="Gene3D" id="2.10.25.10">
    <property type="entry name" value="Laminin"/>
    <property type="match status" value="1"/>
</dbReference>
<keyword evidence="2" id="KW-0812">Transmembrane</keyword>
<dbReference type="InterPro" id="IPR036383">
    <property type="entry name" value="TSP1_rpt_sf"/>
</dbReference>
<evidence type="ECO:0000256" key="3">
    <source>
        <dbReference type="SAM" id="SignalP"/>
    </source>
</evidence>
<feature type="disulfide bond" evidence="1">
    <location>
        <begin position="441"/>
        <end position="458"/>
    </location>
</feature>
<dbReference type="PANTHER" id="PTHR24044:SF420">
    <property type="entry name" value="DELTA AND NOTCH-LIKE EPIDERMAL GROWTH FACTOR-RELATED RECEPTOR ISOFORM X1"/>
    <property type="match status" value="1"/>
</dbReference>
<feature type="signal peptide" evidence="3">
    <location>
        <begin position="1"/>
        <end position="19"/>
    </location>
</feature>
<dbReference type="SUPFAM" id="SSF82895">
    <property type="entry name" value="TSP-1 type 1 repeat"/>
    <property type="match status" value="1"/>
</dbReference>
<keyword evidence="2" id="KW-0472">Membrane</keyword>
<dbReference type="PROSITE" id="PS00022">
    <property type="entry name" value="EGF_1"/>
    <property type="match status" value="1"/>
</dbReference>
<name>A0A8E0RZ70_9TREM</name>
<feature type="transmembrane region" description="Helical" evidence="2">
    <location>
        <begin position="543"/>
        <end position="565"/>
    </location>
</feature>
<feature type="transmembrane region" description="Helical" evidence="2">
    <location>
        <begin position="477"/>
        <end position="497"/>
    </location>
</feature>
<proteinExistence type="predicted"/>
<dbReference type="PROSITE" id="PS50026">
    <property type="entry name" value="EGF_3"/>
    <property type="match status" value="1"/>
</dbReference>
<dbReference type="SMART" id="SM00181">
    <property type="entry name" value="EGF"/>
    <property type="match status" value="2"/>
</dbReference>
<dbReference type="InterPro" id="IPR050906">
    <property type="entry name" value="Notch_signaling"/>
</dbReference>
<dbReference type="PANTHER" id="PTHR24044">
    <property type="entry name" value="NOTCH LIGAND FAMILY MEMBER"/>
    <property type="match status" value="1"/>
</dbReference>
<keyword evidence="6" id="KW-1185">Reference proteome</keyword>
<dbReference type="OrthoDB" id="6228714at2759"/>
<dbReference type="GO" id="GO:0005112">
    <property type="term" value="F:Notch binding"/>
    <property type="evidence" value="ECO:0007669"/>
    <property type="project" value="TreeGrafter"/>
</dbReference>
<evidence type="ECO:0000259" key="4">
    <source>
        <dbReference type="PROSITE" id="PS50026"/>
    </source>
</evidence>
<accession>A0A8E0RZ70</accession>
<dbReference type="AlphaFoldDB" id="A0A8E0RZ70"/>
<dbReference type="SUPFAM" id="SSF57196">
    <property type="entry name" value="EGF/Laminin"/>
    <property type="match status" value="1"/>
</dbReference>
<dbReference type="PROSITE" id="PS50092">
    <property type="entry name" value="TSP1"/>
    <property type="match status" value="1"/>
</dbReference>
<keyword evidence="2" id="KW-1133">Transmembrane helix</keyword>
<keyword evidence="1" id="KW-0245">EGF-like domain</keyword>
<dbReference type="Gene3D" id="2.20.100.10">
    <property type="entry name" value="Thrombospondin type-1 (TSP1) repeat"/>
    <property type="match status" value="1"/>
</dbReference>
<comment type="caution">
    <text evidence="1">Lacks conserved residue(s) required for the propagation of feature annotation.</text>
</comment>
<organism evidence="5 6">
    <name type="scientific">Fasciolopsis buskii</name>
    <dbReference type="NCBI Taxonomy" id="27845"/>
    <lineage>
        <taxon>Eukaryota</taxon>
        <taxon>Metazoa</taxon>
        <taxon>Spiralia</taxon>
        <taxon>Lophotrochozoa</taxon>
        <taxon>Platyhelminthes</taxon>
        <taxon>Trematoda</taxon>
        <taxon>Digenea</taxon>
        <taxon>Plagiorchiida</taxon>
        <taxon>Echinostomata</taxon>
        <taxon>Echinostomatoidea</taxon>
        <taxon>Fasciolidae</taxon>
        <taxon>Fasciolopsis</taxon>
    </lineage>
</organism>
<dbReference type="EMBL" id="LUCM01002360">
    <property type="protein sequence ID" value="KAA0197478.1"/>
    <property type="molecule type" value="Genomic_DNA"/>
</dbReference>
<dbReference type="InterPro" id="IPR000884">
    <property type="entry name" value="TSP1_rpt"/>
</dbReference>
<dbReference type="Pfam" id="PF00090">
    <property type="entry name" value="TSP_1"/>
    <property type="match status" value="1"/>
</dbReference>
<protein>
    <submittedName>
        <fullName evidence="5">Cadherin tumor suppressor</fullName>
    </submittedName>
</protein>
<keyword evidence="1" id="KW-1015">Disulfide bond</keyword>
<evidence type="ECO:0000313" key="6">
    <source>
        <dbReference type="Proteomes" id="UP000728185"/>
    </source>
</evidence>
<comment type="caution">
    <text evidence="5">The sequence shown here is derived from an EMBL/GenBank/DDBJ whole genome shotgun (WGS) entry which is preliminary data.</text>
</comment>
<dbReference type="Proteomes" id="UP000728185">
    <property type="component" value="Unassembled WGS sequence"/>
</dbReference>
<feature type="disulfide bond" evidence="1">
    <location>
        <begin position="460"/>
        <end position="469"/>
    </location>
</feature>
<evidence type="ECO:0000313" key="5">
    <source>
        <dbReference type="EMBL" id="KAA0197478.1"/>
    </source>
</evidence>
<evidence type="ECO:0000256" key="2">
    <source>
        <dbReference type="SAM" id="Phobius"/>
    </source>
</evidence>
<dbReference type="InterPro" id="IPR000742">
    <property type="entry name" value="EGF"/>
</dbReference>
<evidence type="ECO:0000256" key="1">
    <source>
        <dbReference type="PROSITE-ProRule" id="PRU00076"/>
    </source>
</evidence>
<keyword evidence="3" id="KW-0732">Signal</keyword>
<gene>
    <name evidence="5" type="ORF">FBUS_03709</name>
</gene>
<feature type="domain" description="EGF-like" evidence="4">
    <location>
        <begin position="432"/>
        <end position="470"/>
    </location>
</feature>
<dbReference type="PROSITE" id="PS01186">
    <property type="entry name" value="EGF_2"/>
    <property type="match status" value="1"/>
</dbReference>
<reference evidence="5" key="1">
    <citation type="submission" date="2019-05" db="EMBL/GenBank/DDBJ databases">
        <title>Annotation for the trematode Fasciolopsis buski.</title>
        <authorList>
            <person name="Choi Y.-J."/>
        </authorList>
    </citation>
    <scope>NUCLEOTIDE SEQUENCE</scope>
    <source>
        <strain evidence="5">HT</strain>
        <tissue evidence="5">Whole worm</tissue>
    </source>
</reference>